<reference evidence="2" key="1">
    <citation type="journal article" date="2015" name="Genome Announc.">
        <title>Draft genome sequence of Talaromyces cellulolyticus strain Y-94, a source of lignocellulosic biomass-degrading enzymes.</title>
        <authorList>
            <person name="Fujii T."/>
            <person name="Koike H."/>
            <person name="Sawayama S."/>
            <person name="Yano S."/>
            <person name="Inoue H."/>
        </authorList>
    </citation>
    <scope>NUCLEOTIDE SEQUENCE [LARGE SCALE GENOMIC DNA]</scope>
    <source>
        <strain evidence="2">Y-94</strain>
    </source>
</reference>
<keyword evidence="2" id="KW-1185">Reference proteome</keyword>
<accession>A0A6V8H3H2</accession>
<protein>
    <submittedName>
        <fullName evidence="1">Uncharacterized protein</fullName>
    </submittedName>
</protein>
<name>A0A6V8H3H2_TALPI</name>
<comment type="caution">
    <text evidence="1">The sequence shown here is derived from an EMBL/GenBank/DDBJ whole genome shotgun (WGS) entry which is preliminary data.</text>
</comment>
<dbReference type="Proteomes" id="UP000053095">
    <property type="component" value="Unassembled WGS sequence"/>
</dbReference>
<dbReference type="EMBL" id="DF933811">
    <property type="protein sequence ID" value="GAM34575.1"/>
    <property type="molecule type" value="Genomic_DNA"/>
</dbReference>
<gene>
    <name evidence="1" type="ORF">TCE0_015r02243</name>
</gene>
<evidence type="ECO:0000313" key="1">
    <source>
        <dbReference type="EMBL" id="GAM34575.1"/>
    </source>
</evidence>
<organism evidence="1 2">
    <name type="scientific">Talaromyces pinophilus</name>
    <name type="common">Penicillium pinophilum</name>
    <dbReference type="NCBI Taxonomy" id="128442"/>
    <lineage>
        <taxon>Eukaryota</taxon>
        <taxon>Fungi</taxon>
        <taxon>Dikarya</taxon>
        <taxon>Ascomycota</taxon>
        <taxon>Pezizomycotina</taxon>
        <taxon>Eurotiomycetes</taxon>
        <taxon>Eurotiomycetidae</taxon>
        <taxon>Eurotiales</taxon>
        <taxon>Trichocomaceae</taxon>
        <taxon>Talaromyces</taxon>
        <taxon>Talaromyces sect. Talaromyces</taxon>
    </lineage>
</organism>
<sequence>MESKPPEYKAASLEEIKDTIKNPPSRDETVHRFICDEVGFWRLQALLEQHRVAGLYFDASLKHLRFVTMPTWIHNNAASWFTIWAQSLTQYPQYPQLSNADPSVAQIDGLDGRNKEPDAGFCPDDNTGLPTIAVEVGYSETLDDLHFDARVLLEGSQGQIQLVILIHIQPLQRGDTSIQKAVIQLWEYDSMQNKAIYKTRYNVIPPPKSHSKQQINIPWTTILRNGPFPTSPPPPLNLDFLRSKLASGVKNHLLMKERVNKAS</sequence>
<proteinExistence type="predicted"/>
<evidence type="ECO:0000313" key="2">
    <source>
        <dbReference type="Proteomes" id="UP000053095"/>
    </source>
</evidence>
<dbReference type="AlphaFoldDB" id="A0A6V8H3H2"/>